<evidence type="ECO:0000256" key="3">
    <source>
        <dbReference type="ARBA" id="ARBA00023163"/>
    </source>
</evidence>
<dbReference type="SMART" id="SM00342">
    <property type="entry name" value="HTH_ARAC"/>
    <property type="match status" value="1"/>
</dbReference>
<proteinExistence type="predicted"/>
<dbReference type="PROSITE" id="PS01124">
    <property type="entry name" value="HTH_ARAC_FAMILY_2"/>
    <property type="match status" value="1"/>
</dbReference>
<dbReference type="PROSITE" id="PS00041">
    <property type="entry name" value="HTH_ARAC_FAMILY_1"/>
    <property type="match status" value="1"/>
</dbReference>
<dbReference type="InterPro" id="IPR009057">
    <property type="entry name" value="Homeodomain-like_sf"/>
</dbReference>
<dbReference type="GO" id="GO:0003700">
    <property type="term" value="F:DNA-binding transcription factor activity"/>
    <property type="evidence" value="ECO:0007669"/>
    <property type="project" value="InterPro"/>
</dbReference>
<dbReference type="SUPFAM" id="SSF46689">
    <property type="entry name" value="Homeodomain-like"/>
    <property type="match status" value="1"/>
</dbReference>
<feature type="transmembrane region" description="Helical" evidence="4">
    <location>
        <begin position="93"/>
        <end position="112"/>
    </location>
</feature>
<dbReference type="AlphaFoldDB" id="A0A4Q0YRP7"/>
<feature type="transmembrane region" description="Helical" evidence="4">
    <location>
        <begin position="124"/>
        <end position="145"/>
    </location>
</feature>
<keyword evidence="1" id="KW-0805">Transcription regulation</keyword>
<dbReference type="Pfam" id="PF12833">
    <property type="entry name" value="HTH_18"/>
    <property type="match status" value="1"/>
</dbReference>
<dbReference type="InterPro" id="IPR020449">
    <property type="entry name" value="Tscrpt_reg_AraC-type_HTH"/>
</dbReference>
<evidence type="ECO:0000313" key="6">
    <source>
        <dbReference type="EMBL" id="RXJ71779.1"/>
    </source>
</evidence>
<dbReference type="PANTHER" id="PTHR43280">
    <property type="entry name" value="ARAC-FAMILY TRANSCRIPTIONAL REGULATOR"/>
    <property type="match status" value="1"/>
</dbReference>
<name>A0A4Q0YRP7_9GAMM</name>
<keyword evidence="4" id="KW-0812">Transmembrane</keyword>
<feature type="transmembrane region" description="Helical" evidence="4">
    <location>
        <begin position="165"/>
        <end position="186"/>
    </location>
</feature>
<dbReference type="EMBL" id="PEIB01000032">
    <property type="protein sequence ID" value="RXJ71779.1"/>
    <property type="molecule type" value="Genomic_DNA"/>
</dbReference>
<dbReference type="GO" id="GO:0043565">
    <property type="term" value="F:sequence-specific DNA binding"/>
    <property type="evidence" value="ECO:0007669"/>
    <property type="project" value="InterPro"/>
</dbReference>
<evidence type="ECO:0000256" key="2">
    <source>
        <dbReference type="ARBA" id="ARBA00023125"/>
    </source>
</evidence>
<evidence type="ECO:0000256" key="4">
    <source>
        <dbReference type="SAM" id="Phobius"/>
    </source>
</evidence>
<feature type="transmembrane region" description="Helical" evidence="4">
    <location>
        <begin position="192"/>
        <end position="219"/>
    </location>
</feature>
<protein>
    <recommendedName>
        <fullName evidence="5">HTH araC/xylS-type domain-containing protein</fullName>
    </recommendedName>
</protein>
<keyword evidence="3" id="KW-0804">Transcription</keyword>
<dbReference type="Proteomes" id="UP000290287">
    <property type="component" value="Unassembled WGS sequence"/>
</dbReference>
<comment type="caution">
    <text evidence="6">The sequence shown here is derived from an EMBL/GenBank/DDBJ whole genome shotgun (WGS) entry which is preliminary data.</text>
</comment>
<feature type="transmembrane region" description="Helical" evidence="4">
    <location>
        <begin position="61"/>
        <end position="81"/>
    </location>
</feature>
<feature type="transmembrane region" description="Helical" evidence="4">
    <location>
        <begin position="36"/>
        <end position="55"/>
    </location>
</feature>
<dbReference type="InterPro" id="IPR018062">
    <property type="entry name" value="HTH_AraC-typ_CS"/>
</dbReference>
<evidence type="ECO:0000256" key="1">
    <source>
        <dbReference type="ARBA" id="ARBA00023015"/>
    </source>
</evidence>
<dbReference type="PRINTS" id="PR00032">
    <property type="entry name" value="HTHARAC"/>
</dbReference>
<reference evidence="6 7" key="1">
    <citation type="submission" date="2017-10" db="EMBL/GenBank/DDBJ databases">
        <title>Nyctiphanis sp. nov., isolated from the stomach of the euphausiid Nyctiphanes simplex (Hansen, 1911) in the Gulf of California.</title>
        <authorList>
            <person name="Gomez-Gil B."/>
            <person name="Aguilar-Mendez M."/>
            <person name="Lopez-Cortes A."/>
            <person name="Gomez-Gutierrez J."/>
            <person name="Roque A."/>
            <person name="Lang E."/>
            <person name="Gonzalez-Castillo A."/>
        </authorList>
    </citation>
    <scope>NUCLEOTIDE SEQUENCE [LARGE SCALE GENOMIC DNA]</scope>
    <source>
        <strain evidence="6 7">CAIM 600</strain>
    </source>
</reference>
<dbReference type="InterPro" id="IPR018060">
    <property type="entry name" value="HTH_AraC"/>
</dbReference>
<dbReference type="PANTHER" id="PTHR43280:SF29">
    <property type="entry name" value="ARAC-FAMILY TRANSCRIPTIONAL REGULATOR"/>
    <property type="match status" value="1"/>
</dbReference>
<keyword evidence="4" id="KW-0472">Membrane</keyword>
<organism evidence="6 7">
    <name type="scientific">Veronia nyctiphanis</name>
    <dbReference type="NCBI Taxonomy" id="1278244"/>
    <lineage>
        <taxon>Bacteria</taxon>
        <taxon>Pseudomonadati</taxon>
        <taxon>Pseudomonadota</taxon>
        <taxon>Gammaproteobacteria</taxon>
        <taxon>Vibrionales</taxon>
        <taxon>Vibrionaceae</taxon>
        <taxon>Veronia</taxon>
    </lineage>
</organism>
<evidence type="ECO:0000313" key="7">
    <source>
        <dbReference type="Proteomes" id="UP000290287"/>
    </source>
</evidence>
<evidence type="ECO:0000259" key="5">
    <source>
        <dbReference type="PROSITE" id="PS01124"/>
    </source>
</evidence>
<feature type="domain" description="HTH araC/xylS-type" evidence="5">
    <location>
        <begin position="258"/>
        <end position="354"/>
    </location>
</feature>
<sequence length="358" mass="41177">MSDYLTPLLFSAITMLLTVSLLSIKTIRVIPSSYYSLWNLAFNLCILAYVFRMLFDGNSPYLAHMFNGLEYFTPVLFLICLRLHFEDGFVLTYVEKGTLVFTALFYIAFMAQGPSTGEETEGGVRYYLISTQFMVDVMCVIFAYWTMFRNWSDDLLQYRRLARTFILCVTGPVIIISIVLYVYAINSSPAGVIYWSLLTNAIISIAIIIHCLFIIVVYFDLKPEFIKSASPDAMPEKTKAFAEEYEADLRCLKTEMEENNLYHDMELSLTKLAEEVNIPTYRLRKAINQGLGFRNFNAYLNQYRIAEAKSRLIDKEANDTILKISIEVGYKNLSTFNKAFKEICGVTPSEFRKKENIT</sequence>
<feature type="transmembrane region" description="Helical" evidence="4">
    <location>
        <begin position="6"/>
        <end position="24"/>
    </location>
</feature>
<dbReference type="Gene3D" id="1.10.10.60">
    <property type="entry name" value="Homeodomain-like"/>
    <property type="match status" value="2"/>
</dbReference>
<keyword evidence="4" id="KW-1133">Transmembrane helix</keyword>
<keyword evidence="2" id="KW-0238">DNA-binding</keyword>
<keyword evidence="7" id="KW-1185">Reference proteome</keyword>
<accession>A0A4Q0YRP7</accession>
<gene>
    <name evidence="6" type="ORF">CS022_19625</name>
</gene>